<name>A0ABP4UB19_9ACTN</name>
<protein>
    <recommendedName>
        <fullName evidence="3">VOC family protein</fullName>
    </recommendedName>
</protein>
<reference evidence="2" key="1">
    <citation type="journal article" date="2019" name="Int. J. Syst. Evol. Microbiol.">
        <title>The Global Catalogue of Microorganisms (GCM) 10K type strain sequencing project: providing services to taxonomists for standard genome sequencing and annotation.</title>
        <authorList>
            <consortium name="The Broad Institute Genomics Platform"/>
            <consortium name="The Broad Institute Genome Sequencing Center for Infectious Disease"/>
            <person name="Wu L."/>
            <person name="Ma J."/>
        </authorList>
    </citation>
    <scope>NUCLEOTIDE SEQUENCE [LARGE SCALE GENOMIC DNA]</scope>
    <source>
        <strain evidence="2">JCM 14307</strain>
    </source>
</reference>
<dbReference type="Gene3D" id="3.10.180.10">
    <property type="entry name" value="2,3-Dihydroxybiphenyl 1,2-Dioxygenase, domain 1"/>
    <property type="match status" value="1"/>
</dbReference>
<comment type="caution">
    <text evidence="1">The sequence shown here is derived from an EMBL/GenBank/DDBJ whole genome shotgun (WGS) entry which is preliminary data.</text>
</comment>
<accession>A0ABP4UB19</accession>
<sequence length="237" mass="26042">MAGEVTVPLLPCASIDEVVAFYEVLGFRRTYQQLRPNPYVIVQREDLRLDFFGMPGFDPANSYGTCVVMVPDTGEIFRAFAEGMRAAYGKILVTGIPRMTRPRKRKNVANHSGFCVIDPGGNWIRFFATKPAADEPDDAALSRLGASLKSAVVMGDSKGVEEQAIRILDSALKRYRDTATVEDLINVLAYRAELAIRVDDTAAARDYVAQIHDIPLTDEQRTALAEVLSSLAELQAG</sequence>
<organism evidence="1 2">
    <name type="scientific">Kribbella yunnanensis</name>
    <dbReference type="NCBI Taxonomy" id="190194"/>
    <lineage>
        <taxon>Bacteria</taxon>
        <taxon>Bacillati</taxon>
        <taxon>Actinomycetota</taxon>
        <taxon>Actinomycetes</taxon>
        <taxon>Propionibacteriales</taxon>
        <taxon>Kribbellaceae</taxon>
        <taxon>Kribbella</taxon>
    </lineage>
</organism>
<evidence type="ECO:0008006" key="3">
    <source>
        <dbReference type="Google" id="ProtNLM"/>
    </source>
</evidence>
<dbReference type="RefSeq" id="WP_344157825.1">
    <property type="nucleotide sequence ID" value="NZ_BAAANF010000017.1"/>
</dbReference>
<dbReference type="EMBL" id="BAAANF010000017">
    <property type="protein sequence ID" value="GAA1700526.1"/>
    <property type="molecule type" value="Genomic_DNA"/>
</dbReference>
<dbReference type="InterPro" id="IPR029068">
    <property type="entry name" value="Glyas_Bleomycin-R_OHBP_Dase"/>
</dbReference>
<evidence type="ECO:0000313" key="2">
    <source>
        <dbReference type="Proteomes" id="UP001500280"/>
    </source>
</evidence>
<keyword evidence="2" id="KW-1185">Reference proteome</keyword>
<evidence type="ECO:0000313" key="1">
    <source>
        <dbReference type="EMBL" id="GAA1700526.1"/>
    </source>
</evidence>
<proteinExistence type="predicted"/>
<gene>
    <name evidence="1" type="ORF">GCM10009745_54270</name>
</gene>
<dbReference type="SUPFAM" id="SSF54593">
    <property type="entry name" value="Glyoxalase/Bleomycin resistance protein/Dihydroxybiphenyl dioxygenase"/>
    <property type="match status" value="1"/>
</dbReference>
<dbReference type="Proteomes" id="UP001500280">
    <property type="component" value="Unassembled WGS sequence"/>
</dbReference>